<dbReference type="RefSeq" id="WP_380836975.1">
    <property type="nucleotide sequence ID" value="NZ_JBHSFP010000002.1"/>
</dbReference>
<dbReference type="CDD" id="cd15831">
    <property type="entry name" value="BTAD"/>
    <property type="match status" value="1"/>
</dbReference>
<dbReference type="SUPFAM" id="SSF52540">
    <property type="entry name" value="P-loop containing nucleoside triphosphate hydrolases"/>
    <property type="match status" value="1"/>
</dbReference>
<dbReference type="InterPro" id="IPR019734">
    <property type="entry name" value="TPR_rpt"/>
</dbReference>
<evidence type="ECO:0000313" key="6">
    <source>
        <dbReference type="EMBL" id="MFC4529910.1"/>
    </source>
</evidence>
<dbReference type="SUPFAM" id="SSF48452">
    <property type="entry name" value="TPR-like"/>
    <property type="match status" value="2"/>
</dbReference>
<keyword evidence="7" id="KW-1185">Reference proteome</keyword>
<gene>
    <name evidence="6" type="ORF">ACFO60_03960</name>
</gene>
<dbReference type="SMART" id="SM01043">
    <property type="entry name" value="BTAD"/>
    <property type="match status" value="1"/>
</dbReference>
<accession>A0ABV9C9Y1</accession>
<organism evidence="6 7">
    <name type="scientific">Sphaerisporangium dianthi</name>
    <dbReference type="NCBI Taxonomy" id="1436120"/>
    <lineage>
        <taxon>Bacteria</taxon>
        <taxon>Bacillati</taxon>
        <taxon>Actinomycetota</taxon>
        <taxon>Actinomycetes</taxon>
        <taxon>Streptosporangiales</taxon>
        <taxon>Streptosporangiaceae</taxon>
        <taxon>Sphaerisporangium</taxon>
    </lineage>
</organism>
<dbReference type="SMART" id="SM00862">
    <property type="entry name" value="Trans_reg_C"/>
    <property type="match status" value="1"/>
</dbReference>
<dbReference type="InterPro" id="IPR027417">
    <property type="entry name" value="P-loop_NTPase"/>
</dbReference>
<dbReference type="Pfam" id="PF00486">
    <property type="entry name" value="Trans_reg_C"/>
    <property type="match status" value="1"/>
</dbReference>
<evidence type="ECO:0000256" key="3">
    <source>
        <dbReference type="PROSITE-ProRule" id="PRU01091"/>
    </source>
</evidence>
<comment type="caution">
    <text evidence="6">The sequence shown here is derived from an EMBL/GenBank/DDBJ whole genome shotgun (WGS) entry which is preliminary data.</text>
</comment>
<dbReference type="Gene3D" id="1.10.10.10">
    <property type="entry name" value="Winged helix-like DNA-binding domain superfamily/Winged helix DNA-binding domain"/>
    <property type="match status" value="1"/>
</dbReference>
<evidence type="ECO:0000256" key="1">
    <source>
        <dbReference type="ARBA" id="ARBA00005820"/>
    </source>
</evidence>
<protein>
    <submittedName>
        <fullName evidence="6">BTAD domain-containing putative transcriptional regulator</fullName>
    </submittedName>
</protein>
<dbReference type="InterPro" id="IPR049945">
    <property type="entry name" value="AAA_22"/>
</dbReference>
<proteinExistence type="inferred from homology"/>
<feature type="DNA-binding region" description="OmpR/PhoB-type" evidence="3">
    <location>
        <begin position="1"/>
        <end position="90"/>
    </location>
</feature>
<dbReference type="EMBL" id="JBHSFP010000002">
    <property type="protein sequence ID" value="MFC4529910.1"/>
    <property type="molecule type" value="Genomic_DNA"/>
</dbReference>
<dbReference type="Gene3D" id="3.40.50.300">
    <property type="entry name" value="P-loop containing nucleotide triphosphate hydrolases"/>
    <property type="match status" value="1"/>
</dbReference>
<dbReference type="Gene3D" id="1.25.40.10">
    <property type="entry name" value="Tetratricopeptide repeat domain"/>
    <property type="match status" value="2"/>
</dbReference>
<dbReference type="InterPro" id="IPR005158">
    <property type="entry name" value="BTAD"/>
</dbReference>
<feature type="domain" description="OmpR/PhoB-type" evidence="5">
    <location>
        <begin position="1"/>
        <end position="90"/>
    </location>
</feature>
<dbReference type="PANTHER" id="PTHR47691">
    <property type="entry name" value="REGULATOR-RELATED"/>
    <property type="match status" value="1"/>
</dbReference>
<dbReference type="InterPro" id="IPR016032">
    <property type="entry name" value="Sig_transdc_resp-reg_C-effctor"/>
</dbReference>
<dbReference type="PRINTS" id="PR00364">
    <property type="entry name" value="DISEASERSIST"/>
</dbReference>
<evidence type="ECO:0000313" key="7">
    <source>
        <dbReference type="Proteomes" id="UP001596004"/>
    </source>
</evidence>
<comment type="similarity">
    <text evidence="1">Belongs to the AfsR/DnrI/RedD regulatory family.</text>
</comment>
<name>A0ABV9C9Y1_9ACTN</name>
<evidence type="ECO:0000256" key="2">
    <source>
        <dbReference type="ARBA" id="ARBA00023125"/>
    </source>
</evidence>
<dbReference type="SUPFAM" id="SSF46894">
    <property type="entry name" value="C-terminal effector domain of the bipartite response regulators"/>
    <property type="match status" value="1"/>
</dbReference>
<dbReference type="InterPro" id="IPR011990">
    <property type="entry name" value="TPR-like_helical_dom_sf"/>
</dbReference>
<sequence>MQFGILGPLEVRTDEGDPVHVGGPRPRALLALLLLDAGRLVGVDRLIDGQYGDRPPAGAANAVQAQVSRLRRALPPGLVEFHGAGYRLAVDPGDVDACRFEELTREGRGLLVTGRHDRAAAVLRDALGLWRGPALADVASAPFAAAQASRLEELRLTAREDLAEAELALPAGTSAAELRRLVADHPLRERLAGQLMRALHAEGRRAAALAVFADLRRLLADELGADPSPELSALHLALLRDGGDGGDGDGGGGGGGRGGEARRRAPSRLPAPLTGLVGREEELARIGALRDRRLVTLTGPGGTGKTRLAVEAARRRSPEACFVDLSPMEDAEQIAPAVLTALGLREAGLQPPAPGAPADPGERLVAALADRELLLVLDNCEHLVAGAAALARRLLDACPGLSILCTSREPLGLTGETLVPVPPLAVPPPGAGGDDALAYPAVRLFLERAAAVRPGVTMRPEFAEICAALDGLPLAIELAAARLRSFTAEEIAARLSEHGRFALLSRGDRTAAARHRTLHAVVDWSWSLLGPAEQAFARRFSVFSGGASLEAVERVCGDGELLADLVDKSLIEADGGRYRMLETIRLFCAQRLEESGEQPRVRAEHAAHHLRLARRADPWLRRAEQLEWLARLSAEDGNVRAALTYAGKDDPATGLRLVAALAAYWWLSGRRGQAASSALRLLERVGAEPPAGLEEEYVLCVLNALPHVLPEQWARAEQIMRSLPHPVRYPFTNALWGMAAGPPAPEGAAERGRLLGSDPWSLATSRLGNALLLLLDGRIADAERELEATLSAFRSLGERWGMAQPLEWLALIRGRRGEWARARRLWAEALGLYEQLGALEEMVDVLCRRAEAMLREGDFAAARADLARAAELARMTSPSRRSPWVELGRGELARLSGDHAEARDRYRAALDAAAGGAFATAGVLPVAHTAMGRLAEVEGDLAAAVSHHGEALRLAGSTRVVAMEMADIAEGRAGPALLDGAGERAAFLLGVAVALRGTAVTGDRDVARVAAGATGLIGPDVFAARFAEGAALTPGQALAALGLR</sequence>
<dbReference type="Pfam" id="PF13401">
    <property type="entry name" value="AAA_22"/>
    <property type="match status" value="1"/>
</dbReference>
<feature type="compositionally biased region" description="Gly residues" evidence="4">
    <location>
        <begin position="248"/>
        <end position="258"/>
    </location>
</feature>
<dbReference type="PANTHER" id="PTHR47691:SF3">
    <property type="entry name" value="HTH-TYPE TRANSCRIPTIONAL REGULATOR RV0890C-RELATED"/>
    <property type="match status" value="1"/>
</dbReference>
<dbReference type="InterPro" id="IPR001867">
    <property type="entry name" value="OmpR/PhoB-type_DNA-bd"/>
</dbReference>
<evidence type="ECO:0000259" key="5">
    <source>
        <dbReference type="PROSITE" id="PS51755"/>
    </source>
</evidence>
<feature type="region of interest" description="Disordered" evidence="4">
    <location>
        <begin position="243"/>
        <end position="273"/>
    </location>
</feature>
<dbReference type="Proteomes" id="UP001596004">
    <property type="component" value="Unassembled WGS sequence"/>
</dbReference>
<dbReference type="SMART" id="SM00028">
    <property type="entry name" value="TPR"/>
    <property type="match status" value="4"/>
</dbReference>
<dbReference type="PROSITE" id="PS51755">
    <property type="entry name" value="OMPR_PHOB"/>
    <property type="match status" value="1"/>
</dbReference>
<keyword evidence="2 3" id="KW-0238">DNA-binding</keyword>
<dbReference type="InterPro" id="IPR036388">
    <property type="entry name" value="WH-like_DNA-bd_sf"/>
</dbReference>
<evidence type="ECO:0000256" key="4">
    <source>
        <dbReference type="SAM" id="MobiDB-lite"/>
    </source>
</evidence>
<dbReference type="Pfam" id="PF03704">
    <property type="entry name" value="BTAD"/>
    <property type="match status" value="1"/>
</dbReference>
<reference evidence="7" key="1">
    <citation type="journal article" date="2019" name="Int. J. Syst. Evol. Microbiol.">
        <title>The Global Catalogue of Microorganisms (GCM) 10K type strain sequencing project: providing services to taxonomists for standard genome sequencing and annotation.</title>
        <authorList>
            <consortium name="The Broad Institute Genomics Platform"/>
            <consortium name="The Broad Institute Genome Sequencing Center for Infectious Disease"/>
            <person name="Wu L."/>
            <person name="Ma J."/>
        </authorList>
    </citation>
    <scope>NUCLEOTIDE SEQUENCE [LARGE SCALE GENOMIC DNA]</scope>
    <source>
        <strain evidence="7">CGMCC 4.7132</strain>
    </source>
</reference>